<dbReference type="EMBL" id="KN663940">
    <property type="protein sequence ID" value="KHN11127.1"/>
    <property type="molecule type" value="Genomic_DNA"/>
</dbReference>
<organism evidence="2">
    <name type="scientific">Glycine soja</name>
    <name type="common">Wild soybean</name>
    <dbReference type="NCBI Taxonomy" id="3848"/>
    <lineage>
        <taxon>Eukaryota</taxon>
        <taxon>Viridiplantae</taxon>
        <taxon>Streptophyta</taxon>
        <taxon>Embryophyta</taxon>
        <taxon>Tracheophyta</taxon>
        <taxon>Spermatophyta</taxon>
        <taxon>Magnoliopsida</taxon>
        <taxon>eudicotyledons</taxon>
        <taxon>Gunneridae</taxon>
        <taxon>Pentapetalae</taxon>
        <taxon>rosids</taxon>
        <taxon>fabids</taxon>
        <taxon>Fabales</taxon>
        <taxon>Fabaceae</taxon>
        <taxon>Papilionoideae</taxon>
        <taxon>50 kb inversion clade</taxon>
        <taxon>NPAAA clade</taxon>
        <taxon>indigoferoid/millettioid clade</taxon>
        <taxon>Phaseoleae</taxon>
        <taxon>Glycine</taxon>
        <taxon>Glycine subgen. Soja</taxon>
    </lineage>
</organism>
<dbReference type="Proteomes" id="UP000053555">
    <property type="component" value="Unassembled WGS sequence"/>
</dbReference>
<feature type="non-terminal residue" evidence="2">
    <location>
        <position position="1"/>
    </location>
</feature>
<evidence type="ECO:0000313" key="2">
    <source>
        <dbReference type="EMBL" id="KHN11127.1"/>
    </source>
</evidence>
<dbReference type="AlphaFoldDB" id="A0A0B2PU98"/>
<proteinExistence type="predicted"/>
<name>A0A0B2PU98_GLYSO</name>
<gene>
    <name evidence="2" type="ORF">glysoja_033681</name>
</gene>
<feature type="non-terminal residue" evidence="2">
    <location>
        <position position="108"/>
    </location>
</feature>
<feature type="compositionally biased region" description="Polar residues" evidence="1">
    <location>
        <begin position="1"/>
        <end position="11"/>
    </location>
</feature>
<reference evidence="2" key="1">
    <citation type="submission" date="2014-07" db="EMBL/GenBank/DDBJ databases">
        <title>Identification of a novel salt tolerance gene in wild soybean by whole-genome sequencing.</title>
        <authorList>
            <person name="Lam H.-M."/>
            <person name="Qi X."/>
            <person name="Li M.-W."/>
            <person name="Liu X."/>
            <person name="Xie M."/>
            <person name="Ni M."/>
            <person name="Xu X."/>
        </authorList>
    </citation>
    <scope>NUCLEOTIDE SEQUENCE [LARGE SCALE GENOMIC DNA]</scope>
    <source>
        <tissue evidence="2">Root</tissue>
    </source>
</reference>
<protein>
    <submittedName>
        <fullName evidence="2">Uncharacterized protein</fullName>
    </submittedName>
</protein>
<accession>A0A0B2PU98</accession>
<evidence type="ECO:0000256" key="1">
    <source>
        <dbReference type="SAM" id="MobiDB-lite"/>
    </source>
</evidence>
<sequence>WRSHPRNQFNKDQGGPSNRPPNQGPDLYERTTKLEDTLTQFMQVSLSNHKSTESVIKNLEIQVGQLAKQLAENSSGNLGANTEKNPKEECEVMITRSQRRVLVEKESK</sequence>
<feature type="region of interest" description="Disordered" evidence="1">
    <location>
        <begin position="1"/>
        <end position="28"/>
    </location>
</feature>